<protein>
    <submittedName>
        <fullName evidence="1">Uncharacterized protein</fullName>
    </submittedName>
</protein>
<name>A0ABN9VCF8_9DINO</name>
<comment type="caution">
    <text evidence="1">The sequence shown here is derived from an EMBL/GenBank/DDBJ whole genome shotgun (WGS) entry which is preliminary data.</text>
</comment>
<feature type="non-terminal residue" evidence="1">
    <location>
        <position position="1"/>
    </location>
</feature>
<accession>A0ABN9VCF8</accession>
<reference evidence="1" key="1">
    <citation type="submission" date="2023-10" db="EMBL/GenBank/DDBJ databases">
        <authorList>
            <person name="Chen Y."/>
            <person name="Shah S."/>
            <person name="Dougan E. K."/>
            <person name="Thang M."/>
            <person name="Chan C."/>
        </authorList>
    </citation>
    <scope>NUCLEOTIDE SEQUENCE [LARGE SCALE GENOMIC DNA]</scope>
</reference>
<dbReference type="Proteomes" id="UP001189429">
    <property type="component" value="Unassembled WGS sequence"/>
</dbReference>
<proteinExistence type="predicted"/>
<sequence>SFKDEVVVRSLVVEWTDPRGNIVHAIRAGAHKPIEIRKRGFVLSQLWRLVKQPSLDSHLWKEGISSLGTNAYKGSLHYSNDIDAWELFKVEEDGTSYRVGFRGENLDNVSITSDQAAAMIAKLTFP</sequence>
<dbReference type="EMBL" id="CAUYUJ010016827">
    <property type="protein sequence ID" value="CAK0869193.1"/>
    <property type="molecule type" value="Genomic_DNA"/>
</dbReference>
<evidence type="ECO:0000313" key="2">
    <source>
        <dbReference type="Proteomes" id="UP001189429"/>
    </source>
</evidence>
<gene>
    <name evidence="1" type="ORF">PCOR1329_LOCUS55632</name>
</gene>
<organism evidence="1 2">
    <name type="scientific">Prorocentrum cordatum</name>
    <dbReference type="NCBI Taxonomy" id="2364126"/>
    <lineage>
        <taxon>Eukaryota</taxon>
        <taxon>Sar</taxon>
        <taxon>Alveolata</taxon>
        <taxon>Dinophyceae</taxon>
        <taxon>Prorocentrales</taxon>
        <taxon>Prorocentraceae</taxon>
        <taxon>Prorocentrum</taxon>
    </lineage>
</organism>
<keyword evidence="2" id="KW-1185">Reference proteome</keyword>
<evidence type="ECO:0000313" key="1">
    <source>
        <dbReference type="EMBL" id="CAK0869193.1"/>
    </source>
</evidence>